<reference evidence="3 4" key="1">
    <citation type="journal article" date="2017" name="Biotechnol. Biofuels">
        <title>Differential beta-glucosidase expression as a function of carbon source availability in Talaromyces amestolkiae: a genomic and proteomic approach.</title>
        <authorList>
            <person name="de Eugenio L.I."/>
            <person name="Mendez-Liter J.A."/>
            <person name="Nieto-Dominguez M."/>
            <person name="Alonso L."/>
            <person name="Gil-Munoz J."/>
            <person name="Barriuso J."/>
            <person name="Prieto A."/>
            <person name="Martinez M.J."/>
        </authorList>
    </citation>
    <scope>NUCLEOTIDE SEQUENCE [LARGE SCALE GENOMIC DNA]</scope>
    <source>
        <strain evidence="3 4">CIB</strain>
    </source>
</reference>
<dbReference type="Gene3D" id="3.40.50.1820">
    <property type="entry name" value="alpha/beta hydrolase"/>
    <property type="match status" value="1"/>
</dbReference>
<feature type="domain" description="AB hydrolase-1" evidence="2">
    <location>
        <begin position="111"/>
        <end position="382"/>
    </location>
</feature>
<dbReference type="EMBL" id="MIKG01000006">
    <property type="protein sequence ID" value="RAO67832.1"/>
    <property type="molecule type" value="Genomic_DNA"/>
</dbReference>
<evidence type="ECO:0000313" key="3">
    <source>
        <dbReference type="EMBL" id="RAO67832.1"/>
    </source>
</evidence>
<feature type="chain" id="PRO_5016586007" description="AB hydrolase-1 domain-containing protein" evidence="1">
    <location>
        <begin position="22"/>
        <end position="401"/>
    </location>
</feature>
<dbReference type="InterPro" id="IPR029058">
    <property type="entry name" value="AB_hydrolase_fold"/>
</dbReference>
<evidence type="ECO:0000313" key="4">
    <source>
        <dbReference type="Proteomes" id="UP000249363"/>
    </source>
</evidence>
<dbReference type="OrthoDB" id="190201at2759"/>
<protein>
    <recommendedName>
        <fullName evidence="2">AB hydrolase-1 domain-containing protein</fullName>
    </recommendedName>
</protein>
<accession>A0A364KW95</accession>
<dbReference type="Pfam" id="PF12697">
    <property type="entry name" value="Abhydrolase_6"/>
    <property type="match status" value="1"/>
</dbReference>
<dbReference type="AlphaFoldDB" id="A0A364KW95"/>
<evidence type="ECO:0000259" key="2">
    <source>
        <dbReference type="Pfam" id="PF12697"/>
    </source>
</evidence>
<dbReference type="InterPro" id="IPR000073">
    <property type="entry name" value="AB_hydrolase_1"/>
</dbReference>
<feature type="signal peptide" evidence="1">
    <location>
        <begin position="1"/>
        <end position="21"/>
    </location>
</feature>
<name>A0A364KW95_TALAM</name>
<dbReference type="GeneID" id="63793060"/>
<dbReference type="RefSeq" id="XP_040732348.1">
    <property type="nucleotide sequence ID" value="XM_040876145.1"/>
</dbReference>
<dbReference type="SUPFAM" id="SSF53474">
    <property type="entry name" value="alpha/beta-Hydrolases"/>
    <property type="match status" value="1"/>
</dbReference>
<sequence length="401" mass="43176">MPSFSKSAFLLGSIATTLVNAHPTVKRLQPTCSEITIPVTISAENYQAPDALVSALTNIGTGVVLEELQNVLNSVGDLVQDTLSVGGTYSISGRFCEPEVQVAGREDTIQLLVHGITVDKNYWSGGGYPTGFDGDAYSWIAYASKLGYPTLSIDRLGYANSSHPDPILEVQVPTQVEVHHNIISQLRNGGIGGRKFSKIAFVGHSFGSVLGNSHSTTYPDDIDALILSGYTKFIKPTLPGIAVTPLVLPASLVSDRFSDLALGYFAMSNEDGRISLLFTNDQSEWPEEMVALDKETYQTVTVGEFISAIFSTNVANDYTGPVQVITGHKDQVFCGISLPEITGETNCGEGDLNMIAQTATLYPKANYSFVEIPDTGHVLNLHYTANQTFKAAHDWLAEIGL</sequence>
<comment type="caution">
    <text evidence="3">The sequence shown here is derived from an EMBL/GenBank/DDBJ whole genome shotgun (WGS) entry which is preliminary data.</text>
</comment>
<gene>
    <name evidence="3" type="ORF">BHQ10_003844</name>
</gene>
<keyword evidence="4" id="KW-1185">Reference proteome</keyword>
<organism evidence="3 4">
    <name type="scientific">Talaromyces amestolkiae</name>
    <dbReference type="NCBI Taxonomy" id="1196081"/>
    <lineage>
        <taxon>Eukaryota</taxon>
        <taxon>Fungi</taxon>
        <taxon>Dikarya</taxon>
        <taxon>Ascomycota</taxon>
        <taxon>Pezizomycotina</taxon>
        <taxon>Eurotiomycetes</taxon>
        <taxon>Eurotiomycetidae</taxon>
        <taxon>Eurotiales</taxon>
        <taxon>Trichocomaceae</taxon>
        <taxon>Talaromyces</taxon>
        <taxon>Talaromyces sect. Talaromyces</taxon>
    </lineage>
</organism>
<dbReference type="Proteomes" id="UP000249363">
    <property type="component" value="Unassembled WGS sequence"/>
</dbReference>
<dbReference type="STRING" id="1196081.A0A364KW95"/>
<evidence type="ECO:0000256" key="1">
    <source>
        <dbReference type="SAM" id="SignalP"/>
    </source>
</evidence>
<proteinExistence type="predicted"/>
<keyword evidence="1" id="KW-0732">Signal</keyword>